<name>A0A8J2NX77_9HEXA</name>
<dbReference type="GO" id="GO:0043161">
    <property type="term" value="P:proteasome-mediated ubiquitin-dependent protein catabolic process"/>
    <property type="evidence" value="ECO:0007669"/>
    <property type="project" value="TreeGrafter"/>
</dbReference>
<feature type="domain" description="RING-type" evidence="5">
    <location>
        <begin position="47"/>
        <end position="82"/>
    </location>
</feature>
<dbReference type="InterPro" id="IPR049548">
    <property type="entry name" value="Sina-like_RING"/>
</dbReference>
<dbReference type="EMBL" id="CAJVCH010048906">
    <property type="protein sequence ID" value="CAG7717825.1"/>
    <property type="molecule type" value="Genomic_DNA"/>
</dbReference>
<dbReference type="PANTHER" id="PTHR45877:SF2">
    <property type="entry name" value="E3 UBIQUITIN-PROTEIN LIGASE SINA-RELATED"/>
    <property type="match status" value="1"/>
</dbReference>
<evidence type="ECO:0000256" key="1">
    <source>
        <dbReference type="ARBA" id="ARBA00022723"/>
    </source>
</evidence>
<keyword evidence="1" id="KW-0479">Metal-binding</keyword>
<protein>
    <recommendedName>
        <fullName evidence="5">RING-type domain-containing protein</fullName>
    </recommendedName>
</protein>
<dbReference type="AlphaFoldDB" id="A0A8J2NX77"/>
<evidence type="ECO:0000256" key="3">
    <source>
        <dbReference type="ARBA" id="ARBA00022833"/>
    </source>
</evidence>
<proteinExistence type="predicted"/>
<dbReference type="InterPro" id="IPR004162">
    <property type="entry name" value="SINA-like_animal"/>
</dbReference>
<keyword evidence="2 4" id="KW-0863">Zinc-finger</keyword>
<evidence type="ECO:0000256" key="4">
    <source>
        <dbReference type="PROSITE-ProRule" id="PRU00175"/>
    </source>
</evidence>
<dbReference type="PANTHER" id="PTHR45877">
    <property type="entry name" value="E3 UBIQUITIN-PROTEIN LIGASE SIAH2"/>
    <property type="match status" value="1"/>
</dbReference>
<evidence type="ECO:0000256" key="2">
    <source>
        <dbReference type="ARBA" id="ARBA00022771"/>
    </source>
</evidence>
<dbReference type="GO" id="GO:0061630">
    <property type="term" value="F:ubiquitin protein ligase activity"/>
    <property type="evidence" value="ECO:0007669"/>
    <property type="project" value="TreeGrafter"/>
</dbReference>
<dbReference type="OrthoDB" id="4788989at2759"/>
<reference evidence="6" key="1">
    <citation type="submission" date="2021-06" db="EMBL/GenBank/DDBJ databases">
        <authorList>
            <person name="Hodson N. C."/>
            <person name="Mongue J. A."/>
            <person name="Jaron S. K."/>
        </authorList>
    </citation>
    <scope>NUCLEOTIDE SEQUENCE</scope>
</reference>
<evidence type="ECO:0000313" key="7">
    <source>
        <dbReference type="Proteomes" id="UP000708208"/>
    </source>
</evidence>
<comment type="caution">
    <text evidence="6">The sequence shown here is derived from an EMBL/GenBank/DDBJ whole genome shotgun (WGS) entry which is preliminary data.</text>
</comment>
<accession>A0A8J2NX77</accession>
<evidence type="ECO:0000259" key="5">
    <source>
        <dbReference type="PROSITE" id="PS50089"/>
    </source>
</evidence>
<gene>
    <name evidence="6" type="ORF">AFUS01_LOCUS7262</name>
</gene>
<sequence>MPTPAVVAVARPVKKTKKQASSVVTTGAVKRKISSVDVDRSTYLFECPMCFENFTCEIFQCVNGHLFCKTCVLAFTKCPSCQVSMTKKIRNRAMEEMVPMVSHFCPNQHLGCSIKCKLNELDMHVSRDCRFTSRLICNSFGLKCSATVKMAELAIHLKEHGIQGCDGNEVILQPDARYGISWKNRKQPVQTLLVYLSTFENIFTVTSVVDFIERSVSFIVRVVGNEKIAKRFAYKIELRPSDAERLKEPNISATTHEGQVLCYEHECGNLVLNLMEKSLLSIPLSKLEVLSVALYSMKVSIKPLVSNAASDGAATVRCNWVENALSRGTPSTPLSPKTPNDRIPRTVTLRRKALTK</sequence>
<dbReference type="GO" id="GO:0005737">
    <property type="term" value="C:cytoplasm"/>
    <property type="evidence" value="ECO:0007669"/>
    <property type="project" value="TreeGrafter"/>
</dbReference>
<dbReference type="GO" id="GO:0008270">
    <property type="term" value="F:zinc ion binding"/>
    <property type="evidence" value="ECO:0007669"/>
    <property type="project" value="UniProtKB-KW"/>
</dbReference>
<dbReference type="PROSITE" id="PS50089">
    <property type="entry name" value="ZF_RING_2"/>
    <property type="match status" value="1"/>
</dbReference>
<organism evidence="6 7">
    <name type="scientific">Allacma fusca</name>
    <dbReference type="NCBI Taxonomy" id="39272"/>
    <lineage>
        <taxon>Eukaryota</taxon>
        <taxon>Metazoa</taxon>
        <taxon>Ecdysozoa</taxon>
        <taxon>Arthropoda</taxon>
        <taxon>Hexapoda</taxon>
        <taxon>Collembola</taxon>
        <taxon>Symphypleona</taxon>
        <taxon>Sminthuridae</taxon>
        <taxon>Allacma</taxon>
    </lineage>
</organism>
<dbReference type="InterPro" id="IPR001841">
    <property type="entry name" value="Znf_RING"/>
</dbReference>
<keyword evidence="3" id="KW-0862">Zinc</keyword>
<dbReference type="Proteomes" id="UP000708208">
    <property type="component" value="Unassembled WGS sequence"/>
</dbReference>
<dbReference type="GO" id="GO:0031624">
    <property type="term" value="F:ubiquitin conjugating enzyme binding"/>
    <property type="evidence" value="ECO:0007669"/>
    <property type="project" value="TreeGrafter"/>
</dbReference>
<evidence type="ECO:0000313" key="6">
    <source>
        <dbReference type="EMBL" id="CAG7717825.1"/>
    </source>
</evidence>
<dbReference type="Pfam" id="PF21362">
    <property type="entry name" value="Sina_RING"/>
    <property type="match status" value="1"/>
</dbReference>
<keyword evidence="7" id="KW-1185">Reference proteome</keyword>